<organism evidence="1 2">
    <name type="scientific">Nocardioides baekrokdamisoli</name>
    <dbReference type="NCBI Taxonomy" id="1804624"/>
    <lineage>
        <taxon>Bacteria</taxon>
        <taxon>Bacillati</taxon>
        <taxon>Actinomycetota</taxon>
        <taxon>Actinomycetes</taxon>
        <taxon>Propionibacteriales</taxon>
        <taxon>Nocardioidaceae</taxon>
        <taxon>Nocardioides</taxon>
    </lineage>
</organism>
<dbReference type="KEGG" id="nbe:Back2_02660"/>
<dbReference type="EMBL" id="AP019307">
    <property type="protein sequence ID" value="BBH15979.1"/>
    <property type="molecule type" value="Genomic_DNA"/>
</dbReference>
<proteinExistence type="predicted"/>
<accession>A0A3G9IZ47</accession>
<dbReference type="PANTHER" id="PTHR35841:SF1">
    <property type="entry name" value="PHOSPHONATES-BINDING PERIPLASMIC PROTEIN"/>
    <property type="match status" value="1"/>
</dbReference>
<dbReference type="Gene3D" id="3.40.190.10">
    <property type="entry name" value="Periplasmic binding protein-like II"/>
    <property type="match status" value="2"/>
</dbReference>
<dbReference type="AlphaFoldDB" id="A0A3G9IZ47"/>
<dbReference type="OrthoDB" id="9764656at2"/>
<reference evidence="1 2" key="1">
    <citation type="submission" date="2018-11" db="EMBL/GenBank/DDBJ databases">
        <title>Complete genome sequence of Nocardioides baekrokdamisoli strain KCTC 39748.</title>
        <authorList>
            <person name="Kang S.W."/>
            <person name="Lee K.C."/>
            <person name="Kim K.K."/>
            <person name="Kim J.S."/>
            <person name="Kim D.S."/>
            <person name="Ko S.H."/>
            <person name="Yang S.H."/>
            <person name="Shin Y.K."/>
            <person name="Lee J.S."/>
        </authorList>
    </citation>
    <scope>NUCLEOTIDE SEQUENCE [LARGE SCALE GENOMIC DNA]</scope>
    <source>
        <strain evidence="1 2">KCTC 39748</strain>
    </source>
</reference>
<evidence type="ECO:0000313" key="2">
    <source>
        <dbReference type="Proteomes" id="UP000271573"/>
    </source>
</evidence>
<protein>
    <submittedName>
        <fullName evidence="1">Uncharacterized protein</fullName>
    </submittedName>
</protein>
<keyword evidence="2" id="KW-1185">Reference proteome</keyword>
<gene>
    <name evidence="1" type="ORF">Back2_02660</name>
</gene>
<name>A0A3G9IZ47_9ACTN</name>
<dbReference type="PANTHER" id="PTHR35841">
    <property type="entry name" value="PHOSPHONATES-BINDING PERIPLASMIC PROTEIN"/>
    <property type="match status" value="1"/>
</dbReference>
<evidence type="ECO:0000313" key="1">
    <source>
        <dbReference type="EMBL" id="BBH15979.1"/>
    </source>
</evidence>
<dbReference type="Proteomes" id="UP000271573">
    <property type="component" value="Chromosome"/>
</dbReference>
<sequence>MCASGTPIYMVQPYAAVQALTAAYKPVIASLSKSLGCAVRFQVASSIRAELWSASHGKVTFAEFAGLGSGFALGGKHPAIEVLATYESDFNGTPAAFISALYDDPRYGDVDLMGLAGKRVAFTTPGSLSGDYFPRAALTEAGVISKVTMVYTGSHLKALRALTCPLRAEVLRTSCTKFNYASLNSRVMGPAAESHEWDPGKYTQIWHSDAIPYTAIGVSTALPSETRKQLQAALLAVPAAAVHGIARLIQFDAPKIGTGMVAISSSNYCLSSNLDLCDVIKTLKLTPAQVRPLDGEGL</sequence>
<dbReference type="SUPFAM" id="SSF53850">
    <property type="entry name" value="Periplasmic binding protein-like II"/>
    <property type="match status" value="1"/>
</dbReference>
<dbReference type="RefSeq" id="WP_125566051.1">
    <property type="nucleotide sequence ID" value="NZ_AP019307.1"/>
</dbReference>
<dbReference type="Pfam" id="PF12974">
    <property type="entry name" value="Phosphonate-bd"/>
    <property type="match status" value="1"/>
</dbReference>